<evidence type="ECO:0000256" key="1">
    <source>
        <dbReference type="SAM" id="SignalP"/>
    </source>
</evidence>
<evidence type="ECO:0008006" key="4">
    <source>
        <dbReference type="Google" id="ProtNLM"/>
    </source>
</evidence>
<evidence type="ECO:0000313" key="3">
    <source>
        <dbReference type="Proteomes" id="UP001628091"/>
    </source>
</evidence>
<dbReference type="EMBL" id="BAAFZP010000002">
    <property type="protein sequence ID" value="GAB1583808.1"/>
    <property type="molecule type" value="Genomic_DNA"/>
</dbReference>
<keyword evidence="1" id="KW-0732">Signal</keyword>
<name>A0ABQ0H4G1_9HYPH</name>
<gene>
    <name evidence="2" type="ORF">PPNSA23_37510</name>
</gene>
<feature type="signal peptide" evidence="1">
    <location>
        <begin position="1"/>
        <end position="23"/>
    </location>
</feature>
<dbReference type="SUPFAM" id="SSF51445">
    <property type="entry name" value="(Trans)glycosidases"/>
    <property type="match status" value="1"/>
</dbReference>
<proteinExistence type="predicted"/>
<feature type="chain" id="PRO_5045669197" description="Glycoside hydrolase family 42 N-terminal domain-containing protein" evidence="1">
    <location>
        <begin position="24"/>
        <end position="325"/>
    </location>
</feature>
<sequence>MRKWTAFGAIAIAFPIMCGLARAAPANFLYTSSGDLEKLRTVLKQPDIDGVQIVYTWRSLEPGKGRYDFSAIERDLAAADALGKKLFIQIQDRFFSIDARNVPDYLLSEPQYGGGLAAQIDNPGEGKPVGHGWVAMQWKPAVRERYQALLKALAEKFDGRVFGVNLPETAVDIDEKHDKTGFSCDAYFDAEMQNLRAARDVFTKSHVVQYVNFWPCEWDNDHDYMGRLFEYAAANRIGLGGPDIVPFHKAQMKNSYPFFHRYKGKLELVAMAVQEPTLTYRNPKTGKRFTKDEFVRFASDYLGVDMIFWSAETPWLKSAGGAHRK</sequence>
<reference evidence="2 3" key="1">
    <citation type="submission" date="2024-10" db="EMBL/GenBank/DDBJ databases">
        <title>Isolation, draft genome sequencing and identification of Phyllobacterium sp. NSA23, isolated from leaf soil.</title>
        <authorList>
            <person name="Akita H."/>
        </authorList>
    </citation>
    <scope>NUCLEOTIDE SEQUENCE [LARGE SCALE GENOMIC DNA]</scope>
    <source>
        <strain evidence="2 3">NSA23</strain>
    </source>
</reference>
<protein>
    <recommendedName>
        <fullName evidence="4">Glycoside hydrolase family 42 N-terminal domain-containing protein</fullName>
    </recommendedName>
</protein>
<dbReference type="Proteomes" id="UP001628091">
    <property type="component" value="Unassembled WGS sequence"/>
</dbReference>
<accession>A0ABQ0H4G1</accession>
<organism evidence="2 3">
    <name type="scientific">Phyllobacterium phragmitis</name>
    <dbReference type="NCBI Taxonomy" id="2670329"/>
    <lineage>
        <taxon>Bacteria</taxon>
        <taxon>Pseudomonadati</taxon>
        <taxon>Pseudomonadota</taxon>
        <taxon>Alphaproteobacteria</taxon>
        <taxon>Hyphomicrobiales</taxon>
        <taxon>Phyllobacteriaceae</taxon>
        <taxon>Phyllobacterium</taxon>
    </lineage>
</organism>
<evidence type="ECO:0000313" key="2">
    <source>
        <dbReference type="EMBL" id="GAB1583808.1"/>
    </source>
</evidence>
<comment type="caution">
    <text evidence="2">The sequence shown here is derived from an EMBL/GenBank/DDBJ whole genome shotgun (WGS) entry which is preliminary data.</text>
</comment>
<keyword evidence="3" id="KW-1185">Reference proteome</keyword>
<dbReference type="InterPro" id="IPR017853">
    <property type="entry name" value="GH"/>
</dbReference>
<dbReference type="RefSeq" id="WP_407866355.1">
    <property type="nucleotide sequence ID" value="NZ_BAAFZP010000002.1"/>
</dbReference>
<dbReference type="Gene3D" id="3.20.20.80">
    <property type="entry name" value="Glycosidases"/>
    <property type="match status" value="1"/>
</dbReference>